<keyword evidence="2" id="KW-1185">Reference proteome</keyword>
<dbReference type="InterPro" id="IPR011990">
    <property type="entry name" value="TPR-like_helical_dom_sf"/>
</dbReference>
<dbReference type="PANTHER" id="PTHR23082:SF0">
    <property type="entry name" value="GENERAL TRANSCRIPTION FACTOR 3C POLYPEPTIDE 3"/>
    <property type="match status" value="1"/>
</dbReference>
<dbReference type="InterPro" id="IPR039340">
    <property type="entry name" value="Tfc4/TFIIIC-102/Sfc4"/>
</dbReference>
<evidence type="ECO:0008006" key="3">
    <source>
        <dbReference type="Google" id="ProtNLM"/>
    </source>
</evidence>
<feature type="non-terminal residue" evidence="1">
    <location>
        <position position="1"/>
    </location>
</feature>
<evidence type="ECO:0000313" key="2">
    <source>
        <dbReference type="Proteomes" id="UP000824469"/>
    </source>
</evidence>
<name>A0AA38L7Y7_TAXCH</name>
<evidence type="ECO:0000313" key="1">
    <source>
        <dbReference type="EMBL" id="KAH9314691.1"/>
    </source>
</evidence>
<dbReference type="EMBL" id="JAHRHJ020000005">
    <property type="protein sequence ID" value="KAH9314691.1"/>
    <property type="molecule type" value="Genomic_DNA"/>
</dbReference>
<organism evidence="1 2">
    <name type="scientific">Taxus chinensis</name>
    <name type="common">Chinese yew</name>
    <name type="synonym">Taxus wallichiana var. chinensis</name>
    <dbReference type="NCBI Taxonomy" id="29808"/>
    <lineage>
        <taxon>Eukaryota</taxon>
        <taxon>Viridiplantae</taxon>
        <taxon>Streptophyta</taxon>
        <taxon>Embryophyta</taxon>
        <taxon>Tracheophyta</taxon>
        <taxon>Spermatophyta</taxon>
        <taxon>Pinopsida</taxon>
        <taxon>Pinidae</taxon>
        <taxon>Conifers II</taxon>
        <taxon>Cupressales</taxon>
        <taxon>Taxaceae</taxon>
        <taxon>Taxus</taxon>
    </lineage>
</organism>
<protein>
    <recommendedName>
        <fullName evidence="3">General transcription factor 3C polypeptide 3</fullName>
    </recommendedName>
</protein>
<reference evidence="1 2" key="1">
    <citation type="journal article" date="2021" name="Nat. Plants">
        <title>The Taxus genome provides insights into paclitaxel biosynthesis.</title>
        <authorList>
            <person name="Xiong X."/>
            <person name="Gou J."/>
            <person name="Liao Q."/>
            <person name="Li Y."/>
            <person name="Zhou Q."/>
            <person name="Bi G."/>
            <person name="Li C."/>
            <person name="Du R."/>
            <person name="Wang X."/>
            <person name="Sun T."/>
            <person name="Guo L."/>
            <person name="Liang H."/>
            <person name="Lu P."/>
            <person name="Wu Y."/>
            <person name="Zhang Z."/>
            <person name="Ro D.K."/>
            <person name="Shang Y."/>
            <person name="Huang S."/>
            <person name="Yan J."/>
        </authorList>
    </citation>
    <scope>NUCLEOTIDE SEQUENCE [LARGE SCALE GENOMIC DNA]</scope>
    <source>
        <strain evidence="1">Ta-2019</strain>
    </source>
</reference>
<accession>A0AA38L7Y7</accession>
<dbReference type="Proteomes" id="UP000824469">
    <property type="component" value="Unassembled WGS sequence"/>
</dbReference>
<comment type="caution">
    <text evidence="1">The sequence shown here is derived from an EMBL/GenBank/DDBJ whole genome shotgun (WGS) entry which is preliminary data.</text>
</comment>
<dbReference type="GO" id="GO:0006383">
    <property type="term" value="P:transcription by RNA polymerase III"/>
    <property type="evidence" value="ECO:0007669"/>
    <property type="project" value="InterPro"/>
</dbReference>
<proteinExistence type="predicted"/>
<gene>
    <name evidence="1" type="ORF">KI387_023318</name>
</gene>
<dbReference type="GO" id="GO:0000127">
    <property type="term" value="C:transcription factor TFIIIC complex"/>
    <property type="evidence" value="ECO:0007669"/>
    <property type="project" value="TreeGrafter"/>
</dbReference>
<dbReference type="AlphaFoldDB" id="A0AA38L7Y7"/>
<dbReference type="Gene3D" id="1.25.40.10">
    <property type="entry name" value="Tetratricopeptide repeat domain"/>
    <property type="match status" value="1"/>
</dbReference>
<sequence length="626" mass="71490">VRMKNKLPKSVLSERVKWLDDNHVDNVFRGFRPMLSASDMNKALRARKRLATLASRKEEKRAAALAAGLEWQSDSDIEELPEPMIKEPPLPNLLKDEEHYQLIVEICKALASLRRYWEALEIINHSLKLGHNHFSQEKQDELRSLGAQVAYNTTDPKNGYDCARYIVQQHPYSLGAWNCYYKVVSRLESRVGKHGKFMLAMRAKYPDCVPPMVICGHQFAMISQSQGALREYLEAYKTQPDNPLINLCVGTSFINLALGFRVNNRNQCVVQGFAFLYNYKRLCKNNQESNYNLARAYQHVGLIWSLVCGFGWMDTHKSFITDTICIRVRNYSGPWRWFGFICGIHTVCIPHNREKKCVNSSLCWAVKESVVVIHTQMHTYTYARTYTHCQNKLHGDHMIWIQVMSSCRHGSHAYAYASCTCIRILCSGTHRSTVDRAFQEYVDNAKIKNMLSFVAYDVCLSIVKDEEVAIANVASSSHVHADIAVEEEDVPNVAARGHAKDALVVDERQRPILHICKREGKASFNKLSRCCKKEVDDAMRDYDSETARAKRREDILALREKKKNRVEEGEMDVATEGVIPKITGRGDRDVGSSQGGDGAAPFELFVDVAVHNHNYEKFITEHEFKK</sequence>
<dbReference type="PANTHER" id="PTHR23082">
    <property type="entry name" value="TRANSCRIPTION INITIATION FACTOR IIIC TFIIIC , POLYPEPTIDE 3-RELATED"/>
    <property type="match status" value="1"/>
</dbReference>